<evidence type="ECO:0000256" key="2">
    <source>
        <dbReference type="ARBA" id="ARBA00022840"/>
    </source>
</evidence>
<dbReference type="SMART" id="SM00382">
    <property type="entry name" value="AAA"/>
    <property type="match status" value="1"/>
</dbReference>
<dbReference type="InterPro" id="IPR003593">
    <property type="entry name" value="AAA+_ATPase"/>
</dbReference>
<name>A0A923PHX2_9BACT</name>
<keyword evidence="2" id="KW-0067">ATP-binding</keyword>
<dbReference type="PIRSF" id="PIRSF002849">
    <property type="entry name" value="AAA_ATPase_chaperone_MoxR_prd"/>
    <property type="match status" value="1"/>
</dbReference>
<protein>
    <submittedName>
        <fullName evidence="6">MoxR family ATPase</fullName>
    </submittedName>
</protein>
<dbReference type="SUPFAM" id="SSF52540">
    <property type="entry name" value="P-loop containing nucleoside triphosphate hydrolases"/>
    <property type="match status" value="1"/>
</dbReference>
<comment type="caution">
    <text evidence="6">The sequence shown here is derived from an EMBL/GenBank/DDBJ whole genome shotgun (WGS) entry which is preliminary data.</text>
</comment>
<dbReference type="FunFam" id="3.40.50.300:FF:000640">
    <property type="entry name" value="MoxR family ATPase"/>
    <property type="match status" value="1"/>
</dbReference>
<dbReference type="EMBL" id="JACSIT010000098">
    <property type="protein sequence ID" value="MBC6994395.1"/>
    <property type="molecule type" value="Genomic_DNA"/>
</dbReference>
<dbReference type="Proteomes" id="UP000650081">
    <property type="component" value="Unassembled WGS sequence"/>
</dbReference>
<dbReference type="CDD" id="cd00009">
    <property type="entry name" value="AAA"/>
    <property type="match status" value="1"/>
</dbReference>
<feature type="region of interest" description="Disordered" evidence="4">
    <location>
        <begin position="1"/>
        <end position="53"/>
    </location>
</feature>
<dbReference type="GO" id="GO:0016887">
    <property type="term" value="F:ATP hydrolysis activity"/>
    <property type="evidence" value="ECO:0007669"/>
    <property type="project" value="InterPro"/>
</dbReference>
<feature type="domain" description="AAA+ ATPase" evidence="5">
    <location>
        <begin position="90"/>
        <end position="231"/>
    </location>
</feature>
<evidence type="ECO:0000256" key="1">
    <source>
        <dbReference type="ARBA" id="ARBA00022741"/>
    </source>
</evidence>
<evidence type="ECO:0000256" key="4">
    <source>
        <dbReference type="SAM" id="MobiDB-lite"/>
    </source>
</evidence>
<accession>A0A923PHX2</accession>
<feature type="compositionally biased region" description="Basic and acidic residues" evidence="4">
    <location>
        <begin position="1"/>
        <end position="22"/>
    </location>
</feature>
<organism evidence="6 7">
    <name type="scientific">Neolewinella lacunae</name>
    <dbReference type="NCBI Taxonomy" id="1517758"/>
    <lineage>
        <taxon>Bacteria</taxon>
        <taxon>Pseudomonadati</taxon>
        <taxon>Bacteroidota</taxon>
        <taxon>Saprospiria</taxon>
        <taxon>Saprospirales</taxon>
        <taxon>Lewinellaceae</taxon>
        <taxon>Neolewinella</taxon>
    </lineage>
</organism>
<dbReference type="PANTHER" id="PTHR42759">
    <property type="entry name" value="MOXR FAMILY PROTEIN"/>
    <property type="match status" value="1"/>
</dbReference>
<evidence type="ECO:0000313" key="6">
    <source>
        <dbReference type="EMBL" id="MBC6994395.1"/>
    </source>
</evidence>
<evidence type="ECO:0000259" key="5">
    <source>
        <dbReference type="SMART" id="SM00382"/>
    </source>
</evidence>
<evidence type="ECO:0000256" key="3">
    <source>
        <dbReference type="ARBA" id="ARBA00061607"/>
    </source>
</evidence>
<evidence type="ECO:0000313" key="7">
    <source>
        <dbReference type="Proteomes" id="UP000650081"/>
    </source>
</evidence>
<dbReference type="Gene3D" id="3.40.50.300">
    <property type="entry name" value="P-loop containing nucleotide triphosphate hydrolases"/>
    <property type="match status" value="1"/>
</dbReference>
<sequence>MLDEEKNQENKGPESQPERDSYETPLSASLGELITDAPSPDDESTSTLPPKDRIDLEELRAAAVAVRTEIGKLIVGQREFIDLLIASLLAGGHVLVEGVPGIAKTLTAKLLAKTVQADYARIQFTPDLMPSDVTGTTVFNMAKSSFEFTKGPIFSNIVLIDEINRAPAKTQAALFEVMAEQQITVDGHTYTMEDPFFVIATQNPIEQEGTYRLPEAQLDRFLVRIIIDYPNHEEEKEILYRFRGDFRQVQQAEVHPVFSREQIAHYGRLIEKVIIRDELLDYIASIVHRTRTHPDLYLGASPRASLAILRLAKAVAALAGRDFVTPDDIQQVAYPVLNHRIILTPEREMEGFGAKDVIQEILRGIEVPR</sequence>
<dbReference type="InterPro" id="IPR050764">
    <property type="entry name" value="CbbQ/NirQ/NorQ/GpvN"/>
</dbReference>
<dbReference type="GO" id="GO:0005524">
    <property type="term" value="F:ATP binding"/>
    <property type="evidence" value="ECO:0007669"/>
    <property type="project" value="UniProtKB-KW"/>
</dbReference>
<keyword evidence="1" id="KW-0547">Nucleotide-binding</keyword>
<comment type="similarity">
    <text evidence="3">Belongs to the MoxR family.</text>
</comment>
<dbReference type="Gene3D" id="1.10.8.80">
    <property type="entry name" value="Magnesium chelatase subunit I, C-Terminal domain"/>
    <property type="match status" value="1"/>
</dbReference>
<dbReference type="RefSeq" id="WP_187466471.1">
    <property type="nucleotide sequence ID" value="NZ_JACSIT010000098.1"/>
</dbReference>
<dbReference type="InterPro" id="IPR041628">
    <property type="entry name" value="ChlI/MoxR_AAA_lid"/>
</dbReference>
<dbReference type="Pfam" id="PF17863">
    <property type="entry name" value="AAA_lid_2"/>
    <property type="match status" value="1"/>
</dbReference>
<keyword evidence="7" id="KW-1185">Reference proteome</keyword>
<reference evidence="6" key="1">
    <citation type="submission" date="2020-08" db="EMBL/GenBank/DDBJ databases">
        <title>Lewinella bacteria from marine environments.</title>
        <authorList>
            <person name="Zhong Y."/>
        </authorList>
    </citation>
    <scope>NUCLEOTIDE SEQUENCE</scope>
    <source>
        <strain evidence="6">KCTC 42187</strain>
    </source>
</reference>
<dbReference type="InterPro" id="IPR027417">
    <property type="entry name" value="P-loop_NTPase"/>
</dbReference>
<dbReference type="InterPro" id="IPR011703">
    <property type="entry name" value="ATPase_AAA-3"/>
</dbReference>
<dbReference type="Pfam" id="PF07726">
    <property type="entry name" value="AAA_3"/>
    <property type="match status" value="1"/>
</dbReference>
<dbReference type="PANTHER" id="PTHR42759:SF1">
    <property type="entry name" value="MAGNESIUM-CHELATASE SUBUNIT CHLD"/>
    <property type="match status" value="1"/>
</dbReference>
<dbReference type="AlphaFoldDB" id="A0A923PHX2"/>
<proteinExistence type="inferred from homology"/>
<gene>
    <name evidence="6" type="ORF">H9S92_09485</name>
</gene>